<evidence type="ECO:0000313" key="1">
    <source>
        <dbReference type="EMBL" id="PNG28070.1"/>
    </source>
</evidence>
<reference evidence="1 2" key="1">
    <citation type="submission" date="2017-10" db="EMBL/GenBank/DDBJ databases">
        <title>Genome announcement of Methylocella silvestris TVC from permafrost.</title>
        <authorList>
            <person name="Wang J."/>
            <person name="Geng K."/>
            <person name="Ul-Haque F."/>
            <person name="Crombie A.T."/>
            <person name="Street L.E."/>
            <person name="Wookey P.A."/>
            <person name="Murrell J.C."/>
            <person name="Pratscher J."/>
        </authorList>
    </citation>
    <scope>NUCLEOTIDE SEQUENCE [LARGE SCALE GENOMIC DNA]</scope>
    <source>
        <strain evidence="1 2">TVC</strain>
    </source>
</reference>
<evidence type="ECO:0000313" key="2">
    <source>
        <dbReference type="Proteomes" id="UP000236286"/>
    </source>
</evidence>
<dbReference type="AlphaFoldDB" id="A0A2J7TMT3"/>
<dbReference type="Pfam" id="PF13591">
    <property type="entry name" value="MerR_2"/>
    <property type="match status" value="1"/>
</dbReference>
<protein>
    <recommendedName>
        <fullName evidence="3">MerR family transcriptional regulator</fullName>
    </recommendedName>
</protein>
<dbReference type="Proteomes" id="UP000236286">
    <property type="component" value="Unassembled WGS sequence"/>
</dbReference>
<proteinExistence type="predicted"/>
<evidence type="ECO:0008006" key="3">
    <source>
        <dbReference type="Google" id="ProtNLM"/>
    </source>
</evidence>
<accession>A0A2J7TMT3</accession>
<sequence length="94" mass="10634">MVDRREFMIRARIESATLDVFIAEEWVIPQRQSGAEAFSDADVARANLIRDLKADIGVNDEGIGVILHLIDQLHGVRRTLRDVLKRSPPALDRD</sequence>
<name>A0A2J7TMT3_METSI</name>
<comment type="caution">
    <text evidence="1">The sequence shown here is derived from an EMBL/GenBank/DDBJ whole genome shotgun (WGS) entry which is preliminary data.</text>
</comment>
<dbReference type="Gene3D" id="1.10.1660.10">
    <property type="match status" value="1"/>
</dbReference>
<dbReference type="OrthoDB" id="9800876at2"/>
<organism evidence="1 2">
    <name type="scientific">Methylocella silvestris</name>
    <dbReference type="NCBI Taxonomy" id="199596"/>
    <lineage>
        <taxon>Bacteria</taxon>
        <taxon>Pseudomonadati</taxon>
        <taxon>Pseudomonadota</taxon>
        <taxon>Alphaproteobacteria</taxon>
        <taxon>Hyphomicrobiales</taxon>
        <taxon>Beijerinckiaceae</taxon>
        <taxon>Methylocella</taxon>
    </lineage>
</organism>
<dbReference type="RefSeq" id="WP_102842368.1">
    <property type="nucleotide sequence ID" value="NZ_PDZR01000001.1"/>
</dbReference>
<dbReference type="EMBL" id="PDZR01000001">
    <property type="protein sequence ID" value="PNG28070.1"/>
    <property type="molecule type" value="Genomic_DNA"/>
</dbReference>
<gene>
    <name evidence="1" type="ORF">CR492_03260</name>
</gene>